<sequence>MNKICIVGNLTKDPELRATEQGNAVCSFTVAVNRRYRDQDGNTPTDPRGATATFIPVVVWRDLAENCAKYLAKGRKVAVSGALQIRSYTDRDGVKRWVSEIQANEVDFLTPRGESSKDEAPARREQEAWQTSPEDDWLREAPEEQDDLPF</sequence>
<dbReference type="SUPFAM" id="SSF50249">
    <property type="entry name" value="Nucleic acid-binding proteins"/>
    <property type="match status" value="1"/>
</dbReference>
<comment type="subunit">
    <text evidence="2">Homotetramer.</text>
</comment>
<dbReference type="PROSITE" id="PS50935">
    <property type="entry name" value="SSB"/>
    <property type="match status" value="1"/>
</dbReference>
<dbReference type="PIRSF" id="PIRSF002070">
    <property type="entry name" value="SSB"/>
    <property type="match status" value="1"/>
</dbReference>
<reference evidence="5" key="1">
    <citation type="submission" date="2020-08" db="EMBL/GenBank/DDBJ databases">
        <title>Genome public.</title>
        <authorList>
            <person name="Liu C."/>
            <person name="Sun Q."/>
        </authorList>
    </citation>
    <scope>NUCLEOTIDE SEQUENCE</scope>
    <source>
        <strain evidence="5">NSJ-53</strain>
    </source>
</reference>
<dbReference type="Pfam" id="PF00436">
    <property type="entry name" value="SSB"/>
    <property type="match status" value="1"/>
</dbReference>
<evidence type="ECO:0000256" key="4">
    <source>
        <dbReference type="SAM" id="MobiDB-lite"/>
    </source>
</evidence>
<dbReference type="Gene3D" id="2.40.50.140">
    <property type="entry name" value="Nucleic acid-binding proteins"/>
    <property type="match status" value="1"/>
</dbReference>
<dbReference type="RefSeq" id="WP_249317362.1">
    <property type="nucleotide sequence ID" value="NZ_JACRSR010000006.1"/>
</dbReference>
<protein>
    <recommendedName>
        <fullName evidence="2 3">Single-stranded DNA-binding protein</fullName>
        <shortName evidence="2">SSB</shortName>
    </recommendedName>
</protein>
<dbReference type="Proteomes" id="UP000623172">
    <property type="component" value="Unassembled WGS sequence"/>
</dbReference>
<dbReference type="GO" id="GO:0006260">
    <property type="term" value="P:DNA replication"/>
    <property type="evidence" value="ECO:0007669"/>
    <property type="project" value="InterPro"/>
</dbReference>
<dbReference type="NCBIfam" id="TIGR00621">
    <property type="entry name" value="ssb"/>
    <property type="match status" value="1"/>
</dbReference>
<dbReference type="AlphaFoldDB" id="A0A926HQ16"/>
<organism evidence="5 6">
    <name type="scientific">Gehongia tenuis</name>
    <dbReference type="NCBI Taxonomy" id="2763655"/>
    <lineage>
        <taxon>Bacteria</taxon>
        <taxon>Bacillati</taxon>
        <taxon>Bacillota</taxon>
        <taxon>Clostridia</taxon>
        <taxon>Christensenellales</taxon>
        <taxon>Christensenellaceae</taxon>
        <taxon>Gehongia</taxon>
    </lineage>
</organism>
<evidence type="ECO:0000256" key="1">
    <source>
        <dbReference type="ARBA" id="ARBA00023125"/>
    </source>
</evidence>
<evidence type="ECO:0000256" key="3">
    <source>
        <dbReference type="PIRNR" id="PIRNR002070"/>
    </source>
</evidence>
<dbReference type="PANTHER" id="PTHR10302">
    <property type="entry name" value="SINGLE-STRANDED DNA-BINDING PROTEIN"/>
    <property type="match status" value="1"/>
</dbReference>
<dbReference type="HAMAP" id="MF_00984">
    <property type="entry name" value="SSB"/>
    <property type="match status" value="1"/>
</dbReference>
<evidence type="ECO:0000313" key="5">
    <source>
        <dbReference type="EMBL" id="MBC8532249.1"/>
    </source>
</evidence>
<dbReference type="InterPro" id="IPR011344">
    <property type="entry name" value="ssDNA-bd"/>
</dbReference>
<name>A0A926HQ16_9FIRM</name>
<dbReference type="InterPro" id="IPR000424">
    <property type="entry name" value="Primosome_PriB/ssb"/>
</dbReference>
<dbReference type="GO" id="GO:0009295">
    <property type="term" value="C:nucleoid"/>
    <property type="evidence" value="ECO:0007669"/>
    <property type="project" value="TreeGrafter"/>
</dbReference>
<evidence type="ECO:0000313" key="6">
    <source>
        <dbReference type="Proteomes" id="UP000623172"/>
    </source>
</evidence>
<keyword evidence="6" id="KW-1185">Reference proteome</keyword>
<dbReference type="InterPro" id="IPR012340">
    <property type="entry name" value="NA-bd_OB-fold"/>
</dbReference>
<dbReference type="PANTHER" id="PTHR10302:SF27">
    <property type="entry name" value="SINGLE-STRANDED DNA-BINDING PROTEIN"/>
    <property type="match status" value="1"/>
</dbReference>
<gene>
    <name evidence="5" type="ORF">H8696_10375</name>
</gene>
<feature type="region of interest" description="Disordered" evidence="4">
    <location>
        <begin position="109"/>
        <end position="150"/>
    </location>
</feature>
<dbReference type="GO" id="GO:0003697">
    <property type="term" value="F:single-stranded DNA binding"/>
    <property type="evidence" value="ECO:0007669"/>
    <property type="project" value="UniProtKB-UniRule"/>
</dbReference>
<keyword evidence="1 2" id="KW-0238">DNA-binding</keyword>
<feature type="compositionally biased region" description="Basic and acidic residues" evidence="4">
    <location>
        <begin position="114"/>
        <end position="127"/>
    </location>
</feature>
<accession>A0A926HQ16</accession>
<proteinExistence type="inferred from homology"/>
<comment type="caution">
    <text evidence="5">The sequence shown here is derived from an EMBL/GenBank/DDBJ whole genome shotgun (WGS) entry which is preliminary data.</text>
</comment>
<evidence type="ECO:0000256" key="2">
    <source>
        <dbReference type="HAMAP-Rule" id="MF_00984"/>
    </source>
</evidence>
<dbReference type="EMBL" id="JACRSR010000006">
    <property type="protein sequence ID" value="MBC8532249.1"/>
    <property type="molecule type" value="Genomic_DNA"/>
</dbReference>
<comment type="caution">
    <text evidence="2">Lacks conserved residue(s) required for the propagation of feature annotation.</text>
</comment>
<dbReference type="CDD" id="cd04496">
    <property type="entry name" value="SSB_OBF"/>
    <property type="match status" value="1"/>
</dbReference>